<reference evidence="3" key="1">
    <citation type="submission" date="2023-03" db="EMBL/GenBank/DDBJ databases">
        <title>Multiphase analysis and comparison of six strains from genera Psychromarinibacter, Lutimaribacter, and Maritimibacter, including a novel species: Psychromarinibacter sediminicola sp. nov.</title>
        <authorList>
            <person name="Wang Y.-H."/>
            <person name="Ye M.-Q."/>
            <person name="Du Z.-J."/>
        </authorList>
    </citation>
    <scope>NUCLEOTIDE SEQUENCE</scope>
    <source>
        <strain evidence="3">C21-152</strain>
    </source>
</reference>
<evidence type="ECO:0000256" key="1">
    <source>
        <dbReference type="SAM" id="MobiDB-lite"/>
    </source>
</evidence>
<comment type="caution">
    <text evidence="3">The sequence shown here is derived from an EMBL/GenBank/DDBJ whole genome shotgun (WGS) entry which is preliminary data.</text>
</comment>
<proteinExistence type="predicted"/>
<dbReference type="AlphaFoldDB" id="A0AAE3NRK3"/>
<dbReference type="EMBL" id="JARGYC010000017">
    <property type="protein sequence ID" value="MDF0600761.1"/>
    <property type="molecule type" value="Genomic_DNA"/>
</dbReference>
<feature type="region of interest" description="Disordered" evidence="1">
    <location>
        <begin position="49"/>
        <end position="85"/>
    </location>
</feature>
<keyword evidence="4" id="KW-1185">Reference proteome</keyword>
<feature type="chain" id="PRO_5042151855" evidence="2">
    <location>
        <begin position="23"/>
        <end position="85"/>
    </location>
</feature>
<dbReference type="Proteomes" id="UP001220964">
    <property type="component" value="Unassembled WGS sequence"/>
</dbReference>
<evidence type="ECO:0000313" key="3">
    <source>
        <dbReference type="EMBL" id="MDF0600761.1"/>
    </source>
</evidence>
<evidence type="ECO:0000256" key="2">
    <source>
        <dbReference type="SAM" id="SignalP"/>
    </source>
</evidence>
<organism evidence="3 4">
    <name type="scientific">Psychromarinibacter sediminicola</name>
    <dbReference type="NCBI Taxonomy" id="3033385"/>
    <lineage>
        <taxon>Bacteria</taxon>
        <taxon>Pseudomonadati</taxon>
        <taxon>Pseudomonadota</taxon>
        <taxon>Alphaproteobacteria</taxon>
        <taxon>Rhodobacterales</taxon>
        <taxon>Paracoccaceae</taxon>
        <taxon>Psychromarinibacter</taxon>
    </lineage>
</organism>
<gene>
    <name evidence="3" type="ORF">P1J78_08465</name>
</gene>
<accession>A0AAE3NRK3</accession>
<dbReference type="RefSeq" id="WP_275566904.1">
    <property type="nucleotide sequence ID" value="NZ_JARGYC010000017.1"/>
</dbReference>
<sequence length="85" mass="8360">MRSVIPIVAFGLLALSAGIANAGCDPPCDDGEICRYEAAGDKHYCAPPPKSGLVPGKGTGTGIVREPGGVGNGNAPALTKTAPGN</sequence>
<evidence type="ECO:0000313" key="4">
    <source>
        <dbReference type="Proteomes" id="UP001220964"/>
    </source>
</evidence>
<feature type="signal peptide" evidence="2">
    <location>
        <begin position="1"/>
        <end position="22"/>
    </location>
</feature>
<keyword evidence="2" id="KW-0732">Signal</keyword>
<name>A0AAE3NRK3_9RHOB</name>
<protein>
    <submittedName>
        <fullName evidence="3">Uncharacterized protein</fullName>
    </submittedName>
</protein>